<reference evidence="2" key="1">
    <citation type="journal article" date="2014" name="Proc. Natl. Acad. Sci. U.S.A.">
        <title>Extensive sampling of basidiomycete genomes demonstrates inadequacy of the white-rot/brown-rot paradigm for wood decay fungi.</title>
        <authorList>
            <person name="Riley R."/>
            <person name="Salamov A.A."/>
            <person name="Brown D.W."/>
            <person name="Nagy L.G."/>
            <person name="Floudas D."/>
            <person name="Held B.W."/>
            <person name="Levasseur A."/>
            <person name="Lombard V."/>
            <person name="Morin E."/>
            <person name="Otillar R."/>
            <person name="Lindquist E.A."/>
            <person name="Sun H."/>
            <person name="LaButti K.M."/>
            <person name="Schmutz J."/>
            <person name="Jabbour D."/>
            <person name="Luo H."/>
            <person name="Baker S.E."/>
            <person name="Pisabarro A.G."/>
            <person name="Walton J.D."/>
            <person name="Blanchette R.A."/>
            <person name="Henrissat B."/>
            <person name="Martin F."/>
            <person name="Cullen D."/>
            <person name="Hibbett D.S."/>
            <person name="Grigoriev I.V."/>
        </authorList>
    </citation>
    <scope>NUCLEOTIDE SEQUENCE [LARGE SCALE GENOMIC DNA]</scope>
    <source>
        <strain evidence="2">CBS 339.88</strain>
    </source>
</reference>
<organism evidence="1 2">
    <name type="scientific">Galerina marginata (strain CBS 339.88)</name>
    <dbReference type="NCBI Taxonomy" id="685588"/>
    <lineage>
        <taxon>Eukaryota</taxon>
        <taxon>Fungi</taxon>
        <taxon>Dikarya</taxon>
        <taxon>Basidiomycota</taxon>
        <taxon>Agaricomycotina</taxon>
        <taxon>Agaricomycetes</taxon>
        <taxon>Agaricomycetidae</taxon>
        <taxon>Agaricales</taxon>
        <taxon>Agaricineae</taxon>
        <taxon>Strophariaceae</taxon>
        <taxon>Galerina</taxon>
    </lineage>
</organism>
<gene>
    <name evidence="1" type="ORF">GALMADRAFT_152802</name>
</gene>
<protein>
    <recommendedName>
        <fullName evidence="3">F-box domain-containing protein</fullName>
    </recommendedName>
</protein>
<evidence type="ECO:0000313" key="2">
    <source>
        <dbReference type="Proteomes" id="UP000027222"/>
    </source>
</evidence>
<name>A0A067TST1_GALM3</name>
<dbReference type="STRING" id="685588.A0A067TST1"/>
<dbReference type="HOGENOM" id="CLU_018544_12_0_1"/>
<keyword evidence="2" id="KW-1185">Reference proteome</keyword>
<evidence type="ECO:0000313" key="1">
    <source>
        <dbReference type="EMBL" id="KDR82008.1"/>
    </source>
</evidence>
<sequence length="652" mass="73260">MEPHLAELLENNHPPSDDVIQEVKILLLPSSQELEAIEAEIALLGARLQALKTKRDAIRGSRKGYTTILSPFRRLPSDIIDEIFYRCLTVQRNPILSSAEAPILLTHVSSTWRSIALSSPRLWAQIHITFSGDYHTFDNHPAGNEDHIKEKTVHTARNLRQRCDIVKDWLARSGTCPLSVSILYSPNSWNLPEDTQAGDSDPTIDLFKVIASHQQRWQNIELDMPRRIHQIFEAQLLSESLPLTTLTSLRLAFHENIVVAKKHGQIALLSAPNLKRVSISGNRPIWKLRLPLDQWATRLTSLCCHASVTIMNSLDLLKICGNLAYCKLFIVNNISTLGNWTDDLQTPGVLSLPNLRALSIVEHFADPNRMAGFYAAIDAPNLTWFDQQQKIQIMYTTDPPYLSFLRKSVQLKKLTVDLTVMPLLVLRRVLATVSPSLTHLVDGCEPEGPLRSVRGQPSDQDPVCLKLLTVENDGLLKTNPFGGPHDDSEILLPHLEVFESRHGTNLTDEQVLQFITSRMSPLSQGAVASLKCVRIMFDRTKKIDVVQAVEHFREFTGMRFDPPKLDLKYRSEDPPKVPGPTAPSFALSEDGRSWNYSDIEDWVSYFANPVITRSDSGILANSSDDALMLQVVSQHTTVFLVTLHSAQQWTVS</sequence>
<dbReference type="Proteomes" id="UP000027222">
    <property type="component" value="Unassembled WGS sequence"/>
</dbReference>
<dbReference type="EMBL" id="KL142370">
    <property type="protein sequence ID" value="KDR82008.1"/>
    <property type="molecule type" value="Genomic_DNA"/>
</dbReference>
<dbReference type="AlphaFoldDB" id="A0A067TST1"/>
<proteinExistence type="predicted"/>
<dbReference type="OrthoDB" id="3365698at2759"/>
<accession>A0A067TST1</accession>
<evidence type="ECO:0008006" key="3">
    <source>
        <dbReference type="Google" id="ProtNLM"/>
    </source>
</evidence>